<proteinExistence type="predicted"/>
<dbReference type="RefSeq" id="WP_353423581.1">
    <property type="nucleotide sequence ID" value="NZ_CP117826.1"/>
</dbReference>
<evidence type="ECO:0000256" key="1">
    <source>
        <dbReference type="SAM" id="Coils"/>
    </source>
</evidence>
<feature type="coiled-coil region" evidence="1">
    <location>
        <begin position="242"/>
        <end position="269"/>
    </location>
</feature>
<feature type="compositionally biased region" description="Basic and acidic residues" evidence="2">
    <location>
        <begin position="77"/>
        <end position="89"/>
    </location>
</feature>
<keyword evidence="1" id="KW-0175">Coiled coil</keyword>
<name>A0AAU8A8L7_9FIRM</name>
<organism evidence="4">
    <name type="scientific">Christensenella massiliensis</name>
    <dbReference type="NCBI Taxonomy" id="1805714"/>
    <lineage>
        <taxon>Bacteria</taxon>
        <taxon>Bacillati</taxon>
        <taxon>Bacillota</taxon>
        <taxon>Clostridia</taxon>
        <taxon>Christensenellales</taxon>
        <taxon>Christensenellaceae</taxon>
        <taxon>Christensenella</taxon>
    </lineage>
</organism>
<sequence>MNAIPQRAYDNYERIQLPRKINDVQRGRISDMEAYRMQKIAAERRRLGLQDEEYARRRVEAVNAAPRTQNIRTNYRQERRTADRRKIEQPHAAANYRRPTEQQGERYGIRQTGVKNVVGGRRLTPAYEGGYAPARSEARRPQKANVYRESAEQYYRTEAVRPRPAASYGGYAPAARKHTQRYEQTREIENTAYNGVKPIAVEYESPKKKGVVSTILLIAFVFAVLSGIVIRYASISNISYNNAQIQTQNEVLKDELEKVKMDIALAEDLNSIQEKARTELGMYYPTDDQIVYLEPDADEMAASSTVDKGTQNAAAEMQEQSPVQVGAGNAETAGVFDGLKNFFADLMEAVKGWFQA</sequence>
<gene>
    <name evidence="4" type="ORF">PUP29_00935</name>
</gene>
<evidence type="ECO:0000256" key="2">
    <source>
        <dbReference type="SAM" id="MobiDB-lite"/>
    </source>
</evidence>
<dbReference type="AlphaFoldDB" id="A0AAU8A8L7"/>
<evidence type="ECO:0008006" key="5">
    <source>
        <dbReference type="Google" id="ProtNLM"/>
    </source>
</evidence>
<evidence type="ECO:0000313" key="4">
    <source>
        <dbReference type="EMBL" id="XCC62528.1"/>
    </source>
</evidence>
<reference evidence="4" key="1">
    <citation type="submission" date="2023-02" db="EMBL/GenBank/DDBJ databases">
        <title>Gut commensal Christensenella minuta modulates host metabolism via a new class of secondary bile acids.</title>
        <authorList>
            <person name="Liu C."/>
        </authorList>
    </citation>
    <scope>NUCLEOTIDE SEQUENCE</scope>
    <source>
        <strain evidence="4">CA70</strain>
    </source>
</reference>
<dbReference type="EMBL" id="CP117826">
    <property type="protein sequence ID" value="XCC62528.1"/>
    <property type="molecule type" value="Genomic_DNA"/>
</dbReference>
<keyword evidence="3" id="KW-1133">Transmembrane helix</keyword>
<keyword evidence="3" id="KW-0812">Transmembrane</keyword>
<accession>A0AAU8A8L7</accession>
<keyword evidence="3" id="KW-0472">Membrane</keyword>
<feature type="transmembrane region" description="Helical" evidence="3">
    <location>
        <begin position="211"/>
        <end position="233"/>
    </location>
</feature>
<evidence type="ECO:0000256" key="3">
    <source>
        <dbReference type="SAM" id="Phobius"/>
    </source>
</evidence>
<protein>
    <recommendedName>
        <fullName evidence="5">Cell division protein FtsL</fullName>
    </recommendedName>
</protein>
<feature type="region of interest" description="Disordered" evidence="2">
    <location>
        <begin position="77"/>
        <end position="105"/>
    </location>
</feature>